<keyword evidence="4" id="KW-1185">Reference proteome</keyword>
<protein>
    <submittedName>
        <fullName evidence="3">Acetyl esterase/lipase</fullName>
    </submittedName>
</protein>
<reference evidence="3 4" key="1">
    <citation type="submission" date="2020-07" db="EMBL/GenBank/DDBJ databases">
        <title>Sequencing the genomes of 1000 actinobacteria strains.</title>
        <authorList>
            <person name="Klenk H.-P."/>
        </authorList>
    </citation>
    <scope>NUCLEOTIDE SEQUENCE [LARGE SCALE GENOMIC DNA]</scope>
    <source>
        <strain evidence="3 4">DSM 23737</strain>
    </source>
</reference>
<dbReference type="Pfam" id="PF07859">
    <property type="entry name" value="Abhydrolase_3"/>
    <property type="match status" value="1"/>
</dbReference>
<gene>
    <name evidence="3" type="ORF">FB555_001736</name>
</gene>
<evidence type="ECO:0000313" key="4">
    <source>
        <dbReference type="Proteomes" id="UP000524237"/>
    </source>
</evidence>
<accession>A0A7W3PPM5</accession>
<dbReference type="PANTHER" id="PTHR48081:SF8">
    <property type="entry name" value="ALPHA_BETA HYDROLASE FOLD-3 DOMAIN-CONTAINING PROTEIN-RELATED"/>
    <property type="match status" value="1"/>
</dbReference>
<feature type="domain" description="Alpha/beta hydrolase fold-3" evidence="2">
    <location>
        <begin position="89"/>
        <end position="291"/>
    </location>
</feature>
<organism evidence="3 4">
    <name type="scientific">Alpinimonas psychrophila</name>
    <dbReference type="NCBI Taxonomy" id="748908"/>
    <lineage>
        <taxon>Bacteria</taxon>
        <taxon>Bacillati</taxon>
        <taxon>Actinomycetota</taxon>
        <taxon>Actinomycetes</taxon>
        <taxon>Micrococcales</taxon>
        <taxon>Microbacteriaceae</taxon>
        <taxon>Alpinimonas</taxon>
    </lineage>
</organism>
<evidence type="ECO:0000256" key="1">
    <source>
        <dbReference type="ARBA" id="ARBA00022801"/>
    </source>
</evidence>
<dbReference type="GO" id="GO:0016787">
    <property type="term" value="F:hydrolase activity"/>
    <property type="evidence" value="ECO:0007669"/>
    <property type="project" value="UniProtKB-KW"/>
</dbReference>
<dbReference type="InterPro" id="IPR013094">
    <property type="entry name" value="AB_hydrolase_3"/>
</dbReference>
<dbReference type="PANTHER" id="PTHR48081">
    <property type="entry name" value="AB HYDROLASE SUPERFAMILY PROTEIN C4A8.06C"/>
    <property type="match status" value="1"/>
</dbReference>
<dbReference type="InterPro" id="IPR050300">
    <property type="entry name" value="GDXG_lipolytic_enzyme"/>
</dbReference>
<dbReference type="RefSeq" id="WP_182485049.1">
    <property type="nucleotide sequence ID" value="NZ_JACGWU010000006.1"/>
</dbReference>
<dbReference type="Proteomes" id="UP000524237">
    <property type="component" value="Unassembled WGS sequence"/>
</dbReference>
<dbReference type="EMBL" id="JACGWU010000006">
    <property type="protein sequence ID" value="MBA8829620.1"/>
    <property type="molecule type" value="Genomic_DNA"/>
</dbReference>
<name>A0A7W3PPM5_9MICO</name>
<evidence type="ECO:0000259" key="2">
    <source>
        <dbReference type="Pfam" id="PF07859"/>
    </source>
</evidence>
<dbReference type="InterPro" id="IPR029058">
    <property type="entry name" value="AB_hydrolase_fold"/>
</dbReference>
<evidence type="ECO:0000313" key="3">
    <source>
        <dbReference type="EMBL" id="MBA8829620.1"/>
    </source>
</evidence>
<dbReference type="AlphaFoldDB" id="A0A7W3PPM5"/>
<dbReference type="Gene3D" id="3.40.50.1820">
    <property type="entry name" value="alpha/beta hydrolase"/>
    <property type="match status" value="1"/>
</dbReference>
<sequence length="319" mass="34425">MNERDRIDPQSRIPLEALLSFMPGGFNAIADIAARREAVAGLLATMGADQPVNPNVTHEDHFAPGHNGAPDVRVRVYTPTNAPGKLPGLIYIHGGGMILGSIEGEEARCVTLCEKLSIVVASVDYRKAPENPYPAAPDDCYAGACWVFANAATLGIESGNIGIYGGSAGGGLAIAVALIARDRSGPKLKYMMPIYPMIDDRNVTHSSHEVTQVGIWDRAGNIEAWKCYLGGKPADQYAAPTRTKDLSGLPPAYIDVGQMDVFRDEDFDFAMRLNQAGVPCEFHVNPGAFHSSENFAPEADLSKRIWAARLETLRRFIDA</sequence>
<keyword evidence="1" id="KW-0378">Hydrolase</keyword>
<proteinExistence type="predicted"/>
<comment type="caution">
    <text evidence="3">The sequence shown here is derived from an EMBL/GenBank/DDBJ whole genome shotgun (WGS) entry which is preliminary data.</text>
</comment>
<dbReference type="SUPFAM" id="SSF53474">
    <property type="entry name" value="alpha/beta-Hydrolases"/>
    <property type="match status" value="1"/>
</dbReference>